<evidence type="ECO:0000259" key="3">
    <source>
        <dbReference type="Pfam" id="PF00063"/>
    </source>
</evidence>
<dbReference type="Pfam" id="PF00063">
    <property type="entry name" value="Myosin_head"/>
    <property type="match status" value="1"/>
</dbReference>
<reference evidence="4 5" key="1">
    <citation type="journal article" date="2019" name="PLoS Biol.">
        <title>Sex chromosomes control vertical transmission of feminizing Wolbachia symbionts in an isopod.</title>
        <authorList>
            <person name="Becking T."/>
            <person name="Chebbi M.A."/>
            <person name="Giraud I."/>
            <person name="Moumen B."/>
            <person name="Laverre T."/>
            <person name="Caubet Y."/>
            <person name="Peccoud J."/>
            <person name="Gilbert C."/>
            <person name="Cordaux R."/>
        </authorList>
    </citation>
    <scope>NUCLEOTIDE SEQUENCE [LARGE SCALE GENOMIC DNA]</scope>
    <source>
        <strain evidence="4">ANa2</strain>
        <tissue evidence="4">Whole body excluding digestive tract and cuticle</tissue>
    </source>
</reference>
<dbReference type="Gene3D" id="1.20.58.530">
    <property type="match status" value="1"/>
</dbReference>
<comment type="subcellular location">
    <subcellularLocation>
        <location evidence="1">Cytoplasm</location>
    </subcellularLocation>
</comment>
<dbReference type="PANTHER" id="PTHR46184">
    <property type="entry name" value="UNCONVENTIONAL MYOSIN-IXB-LIKE PROTEIN"/>
    <property type="match status" value="1"/>
</dbReference>
<comment type="caution">
    <text evidence="4">The sequence shown here is derived from an EMBL/GenBank/DDBJ whole genome shotgun (WGS) entry which is preliminary data.</text>
</comment>
<keyword evidence="2" id="KW-0963">Cytoplasm</keyword>
<dbReference type="AlphaFoldDB" id="A0A5N5TLT5"/>
<dbReference type="EMBL" id="SEYY01000492">
    <property type="protein sequence ID" value="KAB7507116.1"/>
    <property type="molecule type" value="Genomic_DNA"/>
</dbReference>
<dbReference type="GO" id="GO:0005737">
    <property type="term" value="C:cytoplasm"/>
    <property type="evidence" value="ECO:0007669"/>
    <property type="project" value="UniProtKB-SubCell"/>
</dbReference>
<protein>
    <submittedName>
        <fullName evidence="4">Unconventional myosin-IXa</fullName>
    </submittedName>
</protein>
<dbReference type="SUPFAM" id="SSF52540">
    <property type="entry name" value="P-loop containing nucleoside triphosphate hydrolases"/>
    <property type="match status" value="1"/>
</dbReference>
<dbReference type="GO" id="GO:0005096">
    <property type="term" value="F:GTPase activator activity"/>
    <property type="evidence" value="ECO:0007669"/>
    <property type="project" value="InterPro"/>
</dbReference>
<dbReference type="GO" id="GO:0005524">
    <property type="term" value="F:ATP binding"/>
    <property type="evidence" value="ECO:0007669"/>
    <property type="project" value="InterPro"/>
</dbReference>
<name>A0A5N5TLT5_9CRUS</name>
<dbReference type="PANTHER" id="PTHR46184:SF5">
    <property type="entry name" value="UNCONVENTIONAL MYOSIN-IXA-LIKE"/>
    <property type="match status" value="1"/>
</dbReference>
<dbReference type="GO" id="GO:0016459">
    <property type="term" value="C:myosin complex"/>
    <property type="evidence" value="ECO:0007669"/>
    <property type="project" value="InterPro"/>
</dbReference>
<proteinExistence type="predicted"/>
<dbReference type="InterPro" id="IPR027417">
    <property type="entry name" value="P-loop_NTPase"/>
</dbReference>
<dbReference type="InterPro" id="IPR046987">
    <property type="entry name" value="Myo9"/>
</dbReference>
<dbReference type="OrthoDB" id="312459at2759"/>
<evidence type="ECO:0000313" key="5">
    <source>
        <dbReference type="Proteomes" id="UP000326759"/>
    </source>
</evidence>
<dbReference type="GO" id="GO:0005884">
    <property type="term" value="C:actin filament"/>
    <property type="evidence" value="ECO:0007669"/>
    <property type="project" value="TreeGrafter"/>
</dbReference>
<evidence type="ECO:0000256" key="1">
    <source>
        <dbReference type="ARBA" id="ARBA00004496"/>
    </source>
</evidence>
<organism evidence="4 5">
    <name type="scientific">Armadillidium nasatum</name>
    <dbReference type="NCBI Taxonomy" id="96803"/>
    <lineage>
        <taxon>Eukaryota</taxon>
        <taxon>Metazoa</taxon>
        <taxon>Ecdysozoa</taxon>
        <taxon>Arthropoda</taxon>
        <taxon>Crustacea</taxon>
        <taxon>Multicrustacea</taxon>
        <taxon>Malacostraca</taxon>
        <taxon>Eumalacostraca</taxon>
        <taxon>Peracarida</taxon>
        <taxon>Isopoda</taxon>
        <taxon>Oniscidea</taxon>
        <taxon>Crinocheta</taxon>
        <taxon>Armadillidiidae</taxon>
        <taxon>Armadillidium</taxon>
    </lineage>
</organism>
<dbReference type="Proteomes" id="UP000326759">
    <property type="component" value="Unassembled WGS sequence"/>
</dbReference>
<dbReference type="GO" id="GO:0051015">
    <property type="term" value="F:actin filament binding"/>
    <property type="evidence" value="ECO:0007669"/>
    <property type="project" value="TreeGrafter"/>
</dbReference>
<evidence type="ECO:0000256" key="2">
    <source>
        <dbReference type="ARBA" id="ARBA00022490"/>
    </source>
</evidence>
<keyword evidence="5" id="KW-1185">Reference proteome</keyword>
<feature type="domain" description="Myosin motor" evidence="3">
    <location>
        <begin position="50"/>
        <end position="92"/>
    </location>
</feature>
<accession>A0A5N5TLT5</accession>
<dbReference type="GO" id="GO:0035556">
    <property type="term" value="P:intracellular signal transduction"/>
    <property type="evidence" value="ECO:0007669"/>
    <property type="project" value="InterPro"/>
</dbReference>
<evidence type="ECO:0000313" key="4">
    <source>
        <dbReference type="EMBL" id="KAB7507116.1"/>
    </source>
</evidence>
<sequence length="99" mass="11351">MRKKKLNGTISNISQYSINNIVNINKYIQYSVIFNINKNIQYSVIFSINKNIQYSDNIPVIDLIAKKPVGILHLLDDESNFPKATDVNKAKNVIYGIYD</sequence>
<dbReference type="InterPro" id="IPR001609">
    <property type="entry name" value="Myosin_head_motor_dom-like"/>
</dbReference>
<gene>
    <name evidence="4" type="primary">Myo9a_1</name>
    <name evidence="4" type="ORF">Anas_04360</name>
</gene>
<dbReference type="GO" id="GO:0000146">
    <property type="term" value="F:microfilament motor activity"/>
    <property type="evidence" value="ECO:0007669"/>
    <property type="project" value="InterPro"/>
</dbReference>